<name>A0A7W7LDV8_STRNE</name>
<keyword evidence="3" id="KW-1185">Reference proteome</keyword>
<reference evidence="2 3" key="1">
    <citation type="submission" date="2020-08" db="EMBL/GenBank/DDBJ databases">
        <title>Genomic Encyclopedia of Type Strains, Phase III (KMG-III): the genomes of soil and plant-associated and newly described type strains.</title>
        <authorList>
            <person name="Whitman W."/>
        </authorList>
    </citation>
    <scope>NUCLEOTIDE SEQUENCE [LARGE SCALE GENOMIC DNA]</scope>
    <source>
        <strain evidence="2 3">CECT 3265</strain>
    </source>
</reference>
<feature type="compositionally biased region" description="Basic and acidic residues" evidence="1">
    <location>
        <begin position="167"/>
        <end position="176"/>
    </location>
</feature>
<dbReference type="AlphaFoldDB" id="A0A7W7LDV8"/>
<sequence>MASTRAPRASLVGTPLTLSGSPTVATGSCGGTWRKPRPSPPGGPVASTGEPRASLLIPSGSPVVAAGSCGDTCRSPGLPTGRPAAPGESPGLPNGKPGHPTGSPVVAAGSCGHARRRHPPSPPEAPAVRTEDPAEPPAGSRQGPVNASGGRHSRDSCHNSRCQPGNRRPEIRDRICEPPISCYGSRSPVAGASPVASDRAFPCPESGPPIGRLRGPAVERPHCVPRACSHGLPRRLPAPRGSPPQPRHGHGAPVRTRPANPPRTPASCSRTGA</sequence>
<organism evidence="2 3">
    <name type="scientific">Streptomyces netropsis</name>
    <name type="common">Streptoverticillium netropsis</name>
    <dbReference type="NCBI Taxonomy" id="55404"/>
    <lineage>
        <taxon>Bacteria</taxon>
        <taxon>Bacillati</taxon>
        <taxon>Actinomycetota</taxon>
        <taxon>Actinomycetes</taxon>
        <taxon>Kitasatosporales</taxon>
        <taxon>Streptomycetaceae</taxon>
        <taxon>Streptomyces</taxon>
    </lineage>
</organism>
<dbReference type="Proteomes" id="UP000556436">
    <property type="component" value="Unassembled WGS sequence"/>
</dbReference>
<evidence type="ECO:0000313" key="3">
    <source>
        <dbReference type="Proteomes" id="UP000556436"/>
    </source>
</evidence>
<protein>
    <submittedName>
        <fullName evidence="2">Uncharacterized protein</fullName>
    </submittedName>
</protein>
<gene>
    <name evidence="2" type="ORF">FHS38_003902</name>
</gene>
<feature type="region of interest" description="Disordered" evidence="1">
    <location>
        <begin position="1"/>
        <end position="197"/>
    </location>
</feature>
<feature type="region of interest" description="Disordered" evidence="1">
    <location>
        <begin position="222"/>
        <end position="273"/>
    </location>
</feature>
<evidence type="ECO:0000313" key="2">
    <source>
        <dbReference type="EMBL" id="MBB4887848.1"/>
    </source>
</evidence>
<proteinExistence type="predicted"/>
<feature type="compositionally biased region" description="Polar residues" evidence="1">
    <location>
        <begin position="16"/>
        <end position="26"/>
    </location>
</feature>
<accession>A0A7W7LDV8</accession>
<dbReference type="EMBL" id="JACHJG010000007">
    <property type="protein sequence ID" value="MBB4887848.1"/>
    <property type="molecule type" value="Genomic_DNA"/>
</dbReference>
<comment type="caution">
    <text evidence="2">The sequence shown here is derived from an EMBL/GenBank/DDBJ whole genome shotgun (WGS) entry which is preliminary data.</text>
</comment>
<evidence type="ECO:0000256" key="1">
    <source>
        <dbReference type="SAM" id="MobiDB-lite"/>
    </source>
</evidence>
<dbReference type="PROSITE" id="PS51257">
    <property type="entry name" value="PROKAR_LIPOPROTEIN"/>
    <property type="match status" value="1"/>
</dbReference>